<gene>
    <name evidence="5" type="ORF">TEQG_00297</name>
</gene>
<dbReference type="OrthoDB" id="408631at2759"/>
<dbReference type="InterPro" id="IPR050654">
    <property type="entry name" value="AChE-related_enzymes"/>
</dbReference>
<evidence type="ECO:0000259" key="4">
    <source>
        <dbReference type="Pfam" id="PF00135"/>
    </source>
</evidence>
<dbReference type="SUPFAM" id="SSF53474">
    <property type="entry name" value="alpha/beta-Hydrolases"/>
    <property type="match status" value="1"/>
</dbReference>
<dbReference type="PANTHER" id="PTHR43918:SF4">
    <property type="entry name" value="CARBOXYLIC ESTER HYDROLASE"/>
    <property type="match status" value="1"/>
</dbReference>
<feature type="domain" description="Carboxylesterase type B" evidence="4">
    <location>
        <begin position="26"/>
        <end position="348"/>
    </location>
</feature>
<evidence type="ECO:0000256" key="1">
    <source>
        <dbReference type="ARBA" id="ARBA00005964"/>
    </source>
</evidence>
<evidence type="ECO:0000313" key="6">
    <source>
        <dbReference type="Proteomes" id="UP000009169"/>
    </source>
</evidence>
<dbReference type="InterPro" id="IPR002018">
    <property type="entry name" value="CarbesteraseB"/>
</dbReference>
<feature type="signal peptide" evidence="3">
    <location>
        <begin position="1"/>
        <end position="20"/>
    </location>
</feature>
<feature type="chain" id="PRO_5005129322" description="Carboxylic ester hydrolase" evidence="3">
    <location>
        <begin position="21"/>
        <end position="497"/>
    </location>
</feature>
<dbReference type="PROSITE" id="PS00122">
    <property type="entry name" value="CARBOXYLESTERASE_B_1"/>
    <property type="match status" value="1"/>
</dbReference>
<organism evidence="5 6">
    <name type="scientific">Trichophyton equinum (strain ATCC MYA-4606 / CBS 127.97)</name>
    <name type="common">Horse ringworm fungus</name>
    <dbReference type="NCBI Taxonomy" id="559882"/>
    <lineage>
        <taxon>Eukaryota</taxon>
        <taxon>Fungi</taxon>
        <taxon>Dikarya</taxon>
        <taxon>Ascomycota</taxon>
        <taxon>Pezizomycotina</taxon>
        <taxon>Eurotiomycetes</taxon>
        <taxon>Eurotiomycetidae</taxon>
        <taxon>Onygenales</taxon>
        <taxon>Arthrodermataceae</taxon>
        <taxon>Trichophyton</taxon>
    </lineage>
</organism>
<dbReference type="EMBL" id="DS995718">
    <property type="protein sequence ID" value="EGE01244.1"/>
    <property type="molecule type" value="Genomic_DNA"/>
</dbReference>
<evidence type="ECO:0000256" key="3">
    <source>
        <dbReference type="RuleBase" id="RU361235"/>
    </source>
</evidence>
<reference evidence="6" key="1">
    <citation type="journal article" date="2012" name="MBio">
        <title>Comparative genome analysis of Trichophyton rubrum and related dermatophytes reveals candidate genes involved in infection.</title>
        <authorList>
            <person name="Martinez D.A."/>
            <person name="Oliver B.G."/>
            <person name="Graeser Y."/>
            <person name="Goldberg J.M."/>
            <person name="Li W."/>
            <person name="Martinez-Rossi N.M."/>
            <person name="Monod M."/>
            <person name="Shelest E."/>
            <person name="Barton R.C."/>
            <person name="Birch E."/>
            <person name="Brakhage A.A."/>
            <person name="Chen Z."/>
            <person name="Gurr S.J."/>
            <person name="Heiman D."/>
            <person name="Heitman J."/>
            <person name="Kosti I."/>
            <person name="Rossi A."/>
            <person name="Saif S."/>
            <person name="Samalova M."/>
            <person name="Saunders C.W."/>
            <person name="Shea T."/>
            <person name="Summerbell R.C."/>
            <person name="Xu J."/>
            <person name="Young S."/>
            <person name="Zeng Q."/>
            <person name="Birren B.W."/>
            <person name="Cuomo C.A."/>
            <person name="White T.C."/>
        </authorList>
    </citation>
    <scope>NUCLEOTIDE SEQUENCE [LARGE SCALE GENOMIC DNA]</scope>
    <source>
        <strain evidence="6">ATCC MYA-4606 / CBS 127.97</strain>
    </source>
</reference>
<dbReference type="eggNOG" id="KOG4389">
    <property type="taxonomic scope" value="Eukaryota"/>
</dbReference>
<dbReference type="PANTHER" id="PTHR43918">
    <property type="entry name" value="ACETYLCHOLINESTERASE"/>
    <property type="match status" value="1"/>
</dbReference>
<keyword evidence="2 3" id="KW-0378">Hydrolase</keyword>
<dbReference type="Pfam" id="PF00135">
    <property type="entry name" value="COesterase"/>
    <property type="match status" value="2"/>
</dbReference>
<dbReference type="Proteomes" id="UP000009169">
    <property type="component" value="Unassembled WGS sequence"/>
</dbReference>
<keyword evidence="3" id="KW-0732">Signal</keyword>
<comment type="similarity">
    <text evidence="1 3">Belongs to the type-B carboxylesterase/lipase family.</text>
</comment>
<proteinExistence type="inferred from homology"/>
<evidence type="ECO:0000256" key="2">
    <source>
        <dbReference type="ARBA" id="ARBA00022801"/>
    </source>
</evidence>
<sequence length="497" mass="54259">MKSLRMFGVAAGCLLWAALADCLSFTVNTTNGPVTGHPAKTASTVHEFLGIPYAQPPVGKLRFMPPQRYVGDQPDCVYTPAKLVPFPGATPNYARILTAFMGSGANAHSEDCLTLNVWTKGTAGRKRPVLVFFYGGRFTIGDTNTPFFDGQHFSEAENVVVVTVNYRVGIFGFPGAPGLRQNLGLRDQRLAVEWLRDNAGAFGGDPSRITIFGQSSGALAVDAYSYAYRDDPIVAGVILHSGTIFSFPLNSRELAARNWYNASSLAGCGSAGDVLACMQSKPVDDIRLAADKVPPPPNTSVARSQPVFQPGPDGELIFDDYESLASQGKFIQTPMILGHGDRESSFYNISASARGTVLTDEQWAQFVTEVFGCPAMKEADYRTQHNIPLWRYLYFADWSNTRLFPNSGAYHGVDLHMIFGNSEGVTGDPESPDQTILKRIMQRTWAAFAADPWDGLKRHGWPVYKKDAYTVARLGYNNSPFPDFVKPAAYDARCPGA</sequence>
<dbReference type="InterPro" id="IPR029058">
    <property type="entry name" value="AB_hydrolase_fold"/>
</dbReference>
<dbReference type="ESTHER" id="trirc-f2sib3">
    <property type="family name" value="Fungal_carboxylesterase_lipase"/>
</dbReference>
<dbReference type="VEuPathDB" id="FungiDB:TEQG_00297"/>
<keyword evidence="6" id="KW-1185">Reference proteome</keyword>
<dbReference type="InterPro" id="IPR019826">
    <property type="entry name" value="Carboxylesterase_B_AS"/>
</dbReference>
<dbReference type="EC" id="3.1.1.-" evidence="3"/>
<evidence type="ECO:0000313" key="5">
    <source>
        <dbReference type="EMBL" id="EGE01244.1"/>
    </source>
</evidence>
<dbReference type="Gene3D" id="3.40.50.1820">
    <property type="entry name" value="alpha/beta hydrolase"/>
    <property type="match status" value="1"/>
</dbReference>
<accession>F2PH76</accession>
<dbReference type="GO" id="GO:0052689">
    <property type="term" value="F:carboxylic ester hydrolase activity"/>
    <property type="evidence" value="ECO:0007669"/>
    <property type="project" value="TreeGrafter"/>
</dbReference>
<dbReference type="HOGENOM" id="CLU_006586_15_2_1"/>
<feature type="domain" description="Carboxylesterase type B" evidence="4">
    <location>
        <begin position="367"/>
        <end position="481"/>
    </location>
</feature>
<dbReference type="AlphaFoldDB" id="F2PH76"/>
<name>F2PH76_TRIEC</name>
<protein>
    <recommendedName>
        <fullName evidence="3">Carboxylic ester hydrolase</fullName>
        <ecNumber evidence="3">3.1.1.-</ecNumber>
    </recommendedName>
</protein>